<reference evidence="2" key="1">
    <citation type="journal article" date="2020" name="mSystems">
        <title>Genome- and Community-Level Interaction Insights into Carbon Utilization and Element Cycling Functions of Hydrothermarchaeota in Hydrothermal Sediment.</title>
        <authorList>
            <person name="Zhou Z."/>
            <person name="Liu Y."/>
            <person name="Xu W."/>
            <person name="Pan J."/>
            <person name="Luo Z.H."/>
            <person name="Li M."/>
        </authorList>
    </citation>
    <scope>NUCLEOTIDE SEQUENCE</scope>
    <source>
        <strain evidence="2">HyVt-388</strain>
    </source>
</reference>
<feature type="region of interest" description="Disordered" evidence="1">
    <location>
        <begin position="1"/>
        <end position="25"/>
    </location>
</feature>
<accession>A0A9C9EM74</accession>
<evidence type="ECO:0000256" key="1">
    <source>
        <dbReference type="SAM" id="MobiDB-lite"/>
    </source>
</evidence>
<feature type="compositionally biased region" description="Basic and acidic residues" evidence="1">
    <location>
        <begin position="9"/>
        <end position="22"/>
    </location>
</feature>
<name>A0A9C9EM74_UNCW3</name>
<dbReference type="Proteomes" id="UP000885826">
    <property type="component" value="Unassembled WGS sequence"/>
</dbReference>
<dbReference type="AlphaFoldDB" id="A0A9C9EM74"/>
<proteinExistence type="predicted"/>
<evidence type="ECO:0000313" key="3">
    <source>
        <dbReference type="Proteomes" id="UP000885826"/>
    </source>
</evidence>
<evidence type="ECO:0000313" key="2">
    <source>
        <dbReference type="EMBL" id="HEC78678.1"/>
    </source>
</evidence>
<comment type="caution">
    <text evidence="2">The sequence shown here is derived from an EMBL/GenBank/DDBJ whole genome shotgun (WGS) entry which is preliminary data.</text>
</comment>
<organism evidence="2 3">
    <name type="scientific">candidate division WOR-3 bacterium</name>
    <dbReference type="NCBI Taxonomy" id="2052148"/>
    <lineage>
        <taxon>Bacteria</taxon>
        <taxon>Bacteria division WOR-3</taxon>
    </lineage>
</organism>
<protein>
    <recommendedName>
        <fullName evidence="4">GIY-YIG domain-containing protein</fullName>
    </recommendedName>
</protein>
<evidence type="ECO:0008006" key="4">
    <source>
        <dbReference type="Google" id="ProtNLM"/>
    </source>
</evidence>
<gene>
    <name evidence="2" type="ORF">ENI34_06000</name>
</gene>
<sequence>MKYVGLTDDPVRRRQEHGDPSDWKQWSFNSEDEARRWEQQMLSLPDYTGGPGGEGWRYGYTYTIKPSTIQ</sequence>
<dbReference type="EMBL" id="DRIG01000064">
    <property type="protein sequence ID" value="HEC78678.1"/>
    <property type="molecule type" value="Genomic_DNA"/>
</dbReference>